<reference evidence="1" key="2">
    <citation type="submission" date="2019-07" db="EMBL/GenBank/DDBJ databases">
        <authorList>
            <person name="Yang Y."/>
            <person name="Bocs S."/>
            <person name="Baudouin L."/>
        </authorList>
    </citation>
    <scope>NUCLEOTIDE SEQUENCE</scope>
    <source>
        <tissue evidence="1">Spear leaf of Hainan Tall coconut</tissue>
    </source>
</reference>
<accession>A0A8K0N5D4</accession>
<proteinExistence type="predicted"/>
<dbReference type="EMBL" id="CM017878">
    <property type="protein sequence ID" value="KAG1355071.1"/>
    <property type="molecule type" value="Genomic_DNA"/>
</dbReference>
<keyword evidence="2" id="KW-1185">Reference proteome</keyword>
<gene>
    <name evidence="1" type="ORF">COCNU_07G011830</name>
</gene>
<name>A0A8K0N5D4_COCNU</name>
<protein>
    <submittedName>
        <fullName evidence="1">Uncharacterized protein</fullName>
    </submittedName>
</protein>
<sequence length="147" mass="15757">MDAAAREERLFDEVSHLRAKFGSESEASYWIDFGDGQDVVQQFFPDLDLSSIVVLGAEEEEEEGGDGFPMDDGASITILASIKPAIAVVPTTSVEDKLGPSASMDLAFQLAVEVPSENEGVASIEVILLMDATLPIEAKVIPDQLLE</sequence>
<evidence type="ECO:0000313" key="1">
    <source>
        <dbReference type="EMBL" id="KAG1355071.1"/>
    </source>
</evidence>
<dbReference type="AlphaFoldDB" id="A0A8K0N5D4"/>
<reference evidence="1" key="1">
    <citation type="journal article" date="2017" name="Gigascience">
        <title>The genome draft of coconut (Cocos nucifera).</title>
        <authorList>
            <person name="Xiao Y."/>
            <person name="Xu P."/>
            <person name="Fan H."/>
            <person name="Baudouin L."/>
            <person name="Xia W."/>
            <person name="Bocs S."/>
            <person name="Xu J."/>
            <person name="Li Q."/>
            <person name="Guo A."/>
            <person name="Zhou L."/>
            <person name="Li J."/>
            <person name="Wu Y."/>
            <person name="Ma Z."/>
            <person name="Armero A."/>
            <person name="Issali A.E."/>
            <person name="Liu N."/>
            <person name="Peng M."/>
            <person name="Yang Y."/>
        </authorList>
    </citation>
    <scope>NUCLEOTIDE SEQUENCE</scope>
    <source>
        <tissue evidence="1">Spear leaf of Hainan Tall coconut</tissue>
    </source>
</reference>
<evidence type="ECO:0000313" key="2">
    <source>
        <dbReference type="Proteomes" id="UP000797356"/>
    </source>
</evidence>
<comment type="caution">
    <text evidence="1">The sequence shown here is derived from an EMBL/GenBank/DDBJ whole genome shotgun (WGS) entry which is preliminary data.</text>
</comment>
<dbReference type="Proteomes" id="UP000797356">
    <property type="component" value="Chromosome 7"/>
</dbReference>
<organism evidence="1 2">
    <name type="scientific">Cocos nucifera</name>
    <name type="common">Coconut palm</name>
    <dbReference type="NCBI Taxonomy" id="13894"/>
    <lineage>
        <taxon>Eukaryota</taxon>
        <taxon>Viridiplantae</taxon>
        <taxon>Streptophyta</taxon>
        <taxon>Embryophyta</taxon>
        <taxon>Tracheophyta</taxon>
        <taxon>Spermatophyta</taxon>
        <taxon>Magnoliopsida</taxon>
        <taxon>Liliopsida</taxon>
        <taxon>Arecaceae</taxon>
        <taxon>Arecoideae</taxon>
        <taxon>Cocoseae</taxon>
        <taxon>Attaleinae</taxon>
        <taxon>Cocos</taxon>
    </lineage>
</organism>